<feature type="domain" description="AB hydrolase-1" evidence="1">
    <location>
        <begin position="17"/>
        <end position="243"/>
    </location>
</feature>
<dbReference type="InterPro" id="IPR029058">
    <property type="entry name" value="AB_hydrolase_fold"/>
</dbReference>
<dbReference type="InterPro" id="IPR000073">
    <property type="entry name" value="AB_hydrolase_1"/>
</dbReference>
<dbReference type="PANTHER" id="PTHR43194">
    <property type="entry name" value="HYDROLASE ALPHA/BETA FOLD FAMILY"/>
    <property type="match status" value="1"/>
</dbReference>
<gene>
    <name evidence="2" type="ORF">SAMN05216174_10693</name>
</gene>
<dbReference type="PRINTS" id="PR00412">
    <property type="entry name" value="EPOXHYDRLASE"/>
</dbReference>
<reference evidence="3" key="1">
    <citation type="submission" date="2016-10" db="EMBL/GenBank/DDBJ databases">
        <authorList>
            <person name="Varghese N."/>
            <person name="Submissions S."/>
        </authorList>
    </citation>
    <scope>NUCLEOTIDE SEQUENCE [LARGE SCALE GENOMIC DNA]</scope>
    <source>
        <strain evidence="3">IBRC-M 10403</strain>
    </source>
</reference>
<dbReference type="GO" id="GO:0003824">
    <property type="term" value="F:catalytic activity"/>
    <property type="evidence" value="ECO:0007669"/>
    <property type="project" value="InterPro"/>
</dbReference>
<protein>
    <submittedName>
        <fullName evidence="2">Lipase</fullName>
    </submittedName>
</protein>
<keyword evidence="3" id="KW-1185">Reference proteome</keyword>
<dbReference type="RefSeq" id="WP_091450510.1">
    <property type="nucleotide sequence ID" value="NZ_FMZZ01000006.1"/>
</dbReference>
<name>A0A1G6R289_9PSEU</name>
<dbReference type="AlphaFoldDB" id="A0A1G6R289"/>
<organism evidence="2 3">
    <name type="scientific">Actinokineospora iranica</name>
    <dbReference type="NCBI Taxonomy" id="1271860"/>
    <lineage>
        <taxon>Bacteria</taxon>
        <taxon>Bacillati</taxon>
        <taxon>Actinomycetota</taxon>
        <taxon>Actinomycetes</taxon>
        <taxon>Pseudonocardiales</taxon>
        <taxon>Pseudonocardiaceae</taxon>
        <taxon>Actinokineospora</taxon>
    </lineage>
</organism>
<dbReference type="PANTHER" id="PTHR43194:SF2">
    <property type="entry name" value="PEROXISOMAL MEMBRANE PROTEIN LPX1"/>
    <property type="match status" value="1"/>
</dbReference>
<sequence>MADPLHVRVFGPDDARPLLALHGVTGHGARFRRLAESGLSGFRVIAPDLRGCGDSPRLPPWTLEQHAADLLAVLDAHRLDAVPVVGHSYGGLIALHLARLAPQRVRRLVLLDPAVSVRAKDALAWAEAPAKVAATRAEAVAAQRADWPDVVADDVIDEEVDAAWAESDGQWRPKFSRAANATAWSEMCRATPLPPPGTPTLLVRALREAFVGPEFIQACESTLADEFTLVGLDNGHMVYLEDPDRIGALVTDFAGA</sequence>
<dbReference type="InterPro" id="IPR000639">
    <property type="entry name" value="Epox_hydrolase-like"/>
</dbReference>
<evidence type="ECO:0000259" key="1">
    <source>
        <dbReference type="Pfam" id="PF00561"/>
    </source>
</evidence>
<dbReference type="SUPFAM" id="SSF53474">
    <property type="entry name" value="alpha/beta-Hydrolases"/>
    <property type="match status" value="1"/>
</dbReference>
<dbReference type="Pfam" id="PF00561">
    <property type="entry name" value="Abhydrolase_1"/>
    <property type="match status" value="1"/>
</dbReference>
<dbReference type="OrthoDB" id="8444301at2"/>
<evidence type="ECO:0000313" key="2">
    <source>
        <dbReference type="EMBL" id="SDC98523.1"/>
    </source>
</evidence>
<dbReference type="STRING" id="1271860.SAMN05216174_10693"/>
<proteinExistence type="predicted"/>
<dbReference type="InterPro" id="IPR050228">
    <property type="entry name" value="Carboxylesterase_BioH"/>
</dbReference>
<evidence type="ECO:0000313" key="3">
    <source>
        <dbReference type="Proteomes" id="UP000199501"/>
    </source>
</evidence>
<accession>A0A1G6R289</accession>
<dbReference type="Proteomes" id="UP000199501">
    <property type="component" value="Unassembled WGS sequence"/>
</dbReference>
<dbReference type="EMBL" id="FMZZ01000006">
    <property type="protein sequence ID" value="SDC98523.1"/>
    <property type="molecule type" value="Genomic_DNA"/>
</dbReference>
<dbReference type="Gene3D" id="3.40.50.1820">
    <property type="entry name" value="alpha/beta hydrolase"/>
    <property type="match status" value="1"/>
</dbReference>
<dbReference type="PRINTS" id="PR00111">
    <property type="entry name" value="ABHYDROLASE"/>
</dbReference>